<evidence type="ECO:0000313" key="4">
    <source>
        <dbReference type="Proteomes" id="UP001139333"/>
    </source>
</evidence>
<dbReference type="PANTHER" id="PTHR34136:SF1">
    <property type="entry name" value="UDP-N-ACETYL-D-MANNOSAMINURONIC ACID TRANSFERASE"/>
    <property type="match status" value="1"/>
</dbReference>
<gene>
    <name evidence="3" type="ORF">L2672_11180</name>
</gene>
<dbReference type="RefSeq" id="WP_248995933.1">
    <property type="nucleotide sequence ID" value="NZ_JAKIKP010000007.1"/>
</dbReference>
<keyword evidence="4" id="KW-1185">Reference proteome</keyword>
<dbReference type="PANTHER" id="PTHR34136">
    <property type="match status" value="1"/>
</dbReference>
<reference evidence="3" key="1">
    <citation type="submission" date="2022-01" db="EMBL/GenBank/DDBJ databases">
        <title>Whole genome-based taxonomy of the Shewanellaceae.</title>
        <authorList>
            <person name="Martin-Rodriguez A.J."/>
        </authorList>
    </citation>
    <scope>NUCLEOTIDE SEQUENCE</scope>
    <source>
        <strain evidence="3">DSM 16422</strain>
    </source>
</reference>
<dbReference type="AlphaFoldDB" id="A0A9X1ZVR0"/>
<proteinExistence type="predicted"/>
<protein>
    <submittedName>
        <fullName evidence="3">WecB/TagA/CpsF family glycosyltransferase</fullName>
    </submittedName>
</protein>
<keyword evidence="2" id="KW-0808">Transferase</keyword>
<dbReference type="EMBL" id="JAKIKP010000007">
    <property type="protein sequence ID" value="MCL1143256.1"/>
    <property type="molecule type" value="Genomic_DNA"/>
</dbReference>
<evidence type="ECO:0000256" key="2">
    <source>
        <dbReference type="ARBA" id="ARBA00022679"/>
    </source>
</evidence>
<comment type="caution">
    <text evidence="3">The sequence shown here is derived from an EMBL/GenBank/DDBJ whole genome shotgun (WGS) entry which is preliminary data.</text>
</comment>
<keyword evidence="1" id="KW-0328">Glycosyltransferase</keyword>
<dbReference type="Pfam" id="PF03808">
    <property type="entry name" value="Glyco_tran_WecG"/>
    <property type="match status" value="1"/>
</dbReference>
<name>A0A9X1ZVR0_9GAMM</name>
<organism evidence="3 4">
    <name type="scientific">Shewanella gaetbuli</name>
    <dbReference type="NCBI Taxonomy" id="220752"/>
    <lineage>
        <taxon>Bacteria</taxon>
        <taxon>Pseudomonadati</taxon>
        <taxon>Pseudomonadota</taxon>
        <taxon>Gammaproteobacteria</taxon>
        <taxon>Alteromonadales</taxon>
        <taxon>Shewanellaceae</taxon>
        <taxon>Shewanella</taxon>
    </lineage>
</organism>
<dbReference type="CDD" id="cd06533">
    <property type="entry name" value="Glyco_transf_WecG_TagA"/>
    <property type="match status" value="1"/>
</dbReference>
<evidence type="ECO:0000256" key="1">
    <source>
        <dbReference type="ARBA" id="ARBA00022676"/>
    </source>
</evidence>
<dbReference type="GO" id="GO:0016758">
    <property type="term" value="F:hexosyltransferase activity"/>
    <property type="evidence" value="ECO:0007669"/>
    <property type="project" value="TreeGrafter"/>
</dbReference>
<accession>A0A9X1ZVR0</accession>
<dbReference type="InterPro" id="IPR004629">
    <property type="entry name" value="WecG_TagA_CpsF"/>
</dbReference>
<dbReference type="NCBIfam" id="TIGR00696">
    <property type="entry name" value="wecG_tagA_cpsF"/>
    <property type="match status" value="1"/>
</dbReference>
<dbReference type="Proteomes" id="UP001139333">
    <property type="component" value="Unassembled WGS sequence"/>
</dbReference>
<sequence>MKVFGLKFTEKSLDEIVVDVCNESLRHDDFKLLVTANVDHLVTLNRNIIFKNACKRSWIITADGFPVVKFLKFVGHDVKGRITGADLFPKIMEKLSNKTHSPFFVVSTVETQAYLVNWLTSRGFDNSERRVIVPPIGFEKDEQYTSMMIKQIHLVNATHLFMGVGAPKSEIWMDRNNKSLEGVKGFGFGAGIDFFAGTVKRAPKWMQEVGLEWFYRLISEPKRLAKRYLVSSWMFLYLATKEYLNLKR</sequence>
<evidence type="ECO:0000313" key="3">
    <source>
        <dbReference type="EMBL" id="MCL1143256.1"/>
    </source>
</evidence>